<protein>
    <submittedName>
        <fullName evidence="5">Malate dehydrogenase</fullName>
    </submittedName>
</protein>
<dbReference type="SUPFAM" id="SSF51735">
    <property type="entry name" value="NAD(P)-binding Rossmann-fold domains"/>
    <property type="match status" value="1"/>
</dbReference>
<dbReference type="InterPro" id="IPR036291">
    <property type="entry name" value="NAD(P)-bd_dom_sf"/>
</dbReference>
<evidence type="ECO:0000256" key="2">
    <source>
        <dbReference type="ARBA" id="ARBA00023002"/>
    </source>
</evidence>
<dbReference type="AlphaFoldDB" id="F2L4X5"/>
<dbReference type="GO" id="GO:0004470">
    <property type="term" value="F:malic enzyme activity"/>
    <property type="evidence" value="ECO:0007669"/>
    <property type="project" value="InterPro"/>
</dbReference>
<evidence type="ECO:0000313" key="6">
    <source>
        <dbReference type="Proteomes" id="UP000008138"/>
    </source>
</evidence>
<dbReference type="InterPro" id="IPR037062">
    <property type="entry name" value="Malic_N_dom_sf"/>
</dbReference>
<keyword evidence="2" id="KW-0560">Oxidoreductase</keyword>
<feature type="domain" description="Malic enzyme NAD-binding" evidence="3">
    <location>
        <begin position="162"/>
        <end position="394"/>
    </location>
</feature>
<proteinExistence type="inferred from homology"/>
<dbReference type="Gene3D" id="3.40.50.10380">
    <property type="entry name" value="Malic enzyme, N-terminal domain"/>
    <property type="match status" value="1"/>
</dbReference>
<dbReference type="InterPro" id="IPR012302">
    <property type="entry name" value="Malic_NAD-bd"/>
</dbReference>
<dbReference type="PIRSF" id="PIRSF000106">
    <property type="entry name" value="ME"/>
    <property type="match status" value="1"/>
</dbReference>
<dbReference type="Proteomes" id="UP000008138">
    <property type="component" value="Chromosome"/>
</dbReference>
<dbReference type="InterPro" id="IPR045213">
    <property type="entry name" value="Malic_NAD-bd_bact_type"/>
</dbReference>
<reference key="2">
    <citation type="submission" date="2011-03" db="EMBL/GenBank/DDBJ databases">
        <title>Complete genome sequence of the thermoacidophilic crenarchaeon Thermoproteus uzoniensis 768-20.</title>
        <authorList>
            <person name="Mardanov A.V."/>
            <person name="Gumerov V.M."/>
            <person name="Beletsky A.V."/>
            <person name="Prokofeva M.I."/>
            <person name="Bonch-Osmolovskaya E.A."/>
            <person name="Ravin N.V."/>
            <person name="Skryabin K.G."/>
        </authorList>
    </citation>
    <scope>NUCLEOTIDE SEQUENCE</scope>
    <source>
        <strain>768-20</strain>
    </source>
</reference>
<dbReference type="InterPro" id="IPR012301">
    <property type="entry name" value="Malic_N_dom"/>
</dbReference>
<evidence type="ECO:0000259" key="3">
    <source>
        <dbReference type="SMART" id="SM00919"/>
    </source>
</evidence>
<organism evidence="5 6">
    <name type="scientific">Thermoproteus uzoniensis (strain 768-20)</name>
    <dbReference type="NCBI Taxonomy" id="999630"/>
    <lineage>
        <taxon>Archaea</taxon>
        <taxon>Thermoproteota</taxon>
        <taxon>Thermoprotei</taxon>
        <taxon>Thermoproteales</taxon>
        <taxon>Thermoproteaceae</taxon>
        <taxon>Thermoproteus</taxon>
    </lineage>
</organism>
<dbReference type="PANTHER" id="PTHR43237">
    <property type="entry name" value="NADP-DEPENDENT MALIC ENZYME"/>
    <property type="match status" value="1"/>
</dbReference>
<dbReference type="CDD" id="cd05311">
    <property type="entry name" value="NAD_bind_2_malic_enz"/>
    <property type="match status" value="1"/>
</dbReference>
<evidence type="ECO:0000313" key="5">
    <source>
        <dbReference type="EMBL" id="AEA13479.1"/>
    </source>
</evidence>
<dbReference type="GeneID" id="10361532"/>
<keyword evidence="6" id="KW-1185">Reference proteome</keyword>
<dbReference type="HOGENOM" id="CLU_034446_2_1_2"/>
<dbReference type="SMART" id="SM01274">
    <property type="entry name" value="malic"/>
    <property type="match status" value="1"/>
</dbReference>
<evidence type="ECO:0000256" key="1">
    <source>
        <dbReference type="ARBA" id="ARBA00008785"/>
    </source>
</evidence>
<dbReference type="STRING" id="999630.TUZN_2021"/>
<dbReference type="InterPro" id="IPR046346">
    <property type="entry name" value="Aminoacid_DH-like_N_sf"/>
</dbReference>
<dbReference type="KEGG" id="tuz:TUZN_2021"/>
<dbReference type="Pfam" id="PF00390">
    <property type="entry name" value="malic"/>
    <property type="match status" value="2"/>
</dbReference>
<comment type="similarity">
    <text evidence="1">Belongs to the malic enzymes family.</text>
</comment>
<dbReference type="InterPro" id="IPR051674">
    <property type="entry name" value="Malate_Decarboxylase"/>
</dbReference>
<evidence type="ECO:0000259" key="4">
    <source>
        <dbReference type="SMART" id="SM01274"/>
    </source>
</evidence>
<sequence>MVDKWYRLSVEVHRRYGGKFATVPKVPVTSMDDFAIYYSPGVAEVSRRIAENPDLAFELTSRWNVIAVISDGTRVLGLGNVGPEAAYAVMEGKALIFKYLGGVDAVPLPIRARDADKFIEVVKAVEPAFGGINLEDIESPKCFRLLDQLSKELKIPVWHDDQQGTATATLAGLINAAKLTGKDLKNSTIALIGAGASNIYTARLLMAYGVKPGNLILVDTKGILHPERDDIDRLMVENPWKYELALRTNAERRKGGIAEAMKGVDIVVAASRPGPGIIKKEWVAQMNKDPIVFALANPTPEIWPWEAKEAGAKIVATGRSDLPNQVNNSLVFPAVFRGLLDARAKTVTDEMLIAAAEELAKFVEGRMSEDYILPKMTEWEVYPREAAAVAAKASELGLARRPLSYREELNIAQEIIGKSVKTLEVLMDSGLIPK</sequence>
<dbReference type="SMART" id="SM00919">
    <property type="entry name" value="Malic_M"/>
    <property type="match status" value="1"/>
</dbReference>
<dbReference type="SUPFAM" id="SSF53223">
    <property type="entry name" value="Aminoacid dehydrogenase-like, N-terminal domain"/>
    <property type="match status" value="1"/>
</dbReference>
<dbReference type="EMBL" id="CP002590">
    <property type="protein sequence ID" value="AEA13479.1"/>
    <property type="molecule type" value="Genomic_DNA"/>
</dbReference>
<accession>F2L4X5</accession>
<dbReference type="InterPro" id="IPR001891">
    <property type="entry name" value="Malic_OxRdtase"/>
</dbReference>
<dbReference type="GO" id="GO:0051287">
    <property type="term" value="F:NAD binding"/>
    <property type="evidence" value="ECO:0007669"/>
    <property type="project" value="InterPro"/>
</dbReference>
<dbReference type="PANTHER" id="PTHR43237:SF4">
    <property type="entry name" value="NADP-DEPENDENT MALIC ENZYME"/>
    <property type="match status" value="1"/>
</dbReference>
<dbReference type="eggNOG" id="arCOG00853">
    <property type="taxonomic scope" value="Archaea"/>
</dbReference>
<dbReference type="RefSeq" id="WP_013680814.1">
    <property type="nucleotide sequence ID" value="NC_015315.1"/>
</dbReference>
<gene>
    <name evidence="5" type="ordered locus">TUZN_2021</name>
</gene>
<dbReference type="OrthoDB" id="45556at2157"/>
<dbReference type="Pfam" id="PF03949">
    <property type="entry name" value="Malic_M"/>
    <property type="match status" value="1"/>
</dbReference>
<dbReference type="Gene3D" id="3.40.50.720">
    <property type="entry name" value="NAD(P)-binding Rossmann-like Domain"/>
    <property type="match status" value="1"/>
</dbReference>
<name>F2L4X5_THEU7</name>
<reference evidence="5 6" key="1">
    <citation type="journal article" date="2011" name="J. Bacteriol.">
        <title>Complete genome sequence of the thermoacidophilic crenarchaeon Thermoproteus uzoniensis 768-20.</title>
        <authorList>
            <person name="Mardanov A.V."/>
            <person name="Gumerov V.M."/>
            <person name="Beletsky A.V."/>
            <person name="Prokofeva M.I."/>
            <person name="Bonch-Osmolovskaya E.A."/>
            <person name="Ravin N.V."/>
            <person name="Skryabin K.G."/>
        </authorList>
    </citation>
    <scope>NUCLEOTIDE SEQUENCE [LARGE SCALE GENOMIC DNA]</scope>
    <source>
        <strain evidence="5 6">768-20</strain>
    </source>
</reference>
<dbReference type="GO" id="GO:0016616">
    <property type="term" value="F:oxidoreductase activity, acting on the CH-OH group of donors, NAD or NADP as acceptor"/>
    <property type="evidence" value="ECO:0007669"/>
    <property type="project" value="InterPro"/>
</dbReference>
<feature type="domain" description="Malic enzyme N-terminal" evidence="4">
    <location>
        <begin position="17"/>
        <end position="150"/>
    </location>
</feature>